<evidence type="ECO:0000256" key="1">
    <source>
        <dbReference type="ARBA" id="ARBA00010337"/>
    </source>
</evidence>
<dbReference type="GO" id="GO:0005816">
    <property type="term" value="C:spindle pole body"/>
    <property type="evidence" value="ECO:0007669"/>
    <property type="project" value="UniProtKB-ARBA"/>
</dbReference>
<dbReference type="PANTHER" id="PTHR19302">
    <property type="entry name" value="GAMMA TUBULIN COMPLEX PROTEIN"/>
    <property type="match status" value="1"/>
</dbReference>
<dbReference type="Gene3D" id="1.20.120.1900">
    <property type="entry name" value="Gamma-tubulin complex, C-terminal domain"/>
    <property type="match status" value="1"/>
</dbReference>
<dbReference type="InterPro" id="IPR042241">
    <property type="entry name" value="GCP_C_sf"/>
</dbReference>
<dbReference type="Proteomes" id="UP000292447">
    <property type="component" value="Chromosome IV"/>
</dbReference>
<dbReference type="GO" id="GO:0005874">
    <property type="term" value="C:microtubule"/>
    <property type="evidence" value="ECO:0007669"/>
    <property type="project" value="UniProtKB-KW"/>
</dbReference>
<keyword evidence="2 5" id="KW-0963">Cytoplasm</keyword>
<feature type="domain" description="Gamma tubulin complex component C-terminal" evidence="6">
    <location>
        <begin position="443"/>
        <end position="776"/>
    </location>
</feature>
<dbReference type="EMBL" id="CP034459">
    <property type="protein sequence ID" value="QBM89167.1"/>
    <property type="molecule type" value="Genomic_DNA"/>
</dbReference>
<comment type="subcellular location">
    <subcellularLocation>
        <location evidence="5">Cytoplasm</location>
        <location evidence="5">Cytoskeleton</location>
        <location evidence="5">Microtubule organizing center</location>
    </subcellularLocation>
</comment>
<dbReference type="GO" id="GO:0000930">
    <property type="term" value="C:gamma-tubulin complex"/>
    <property type="evidence" value="ECO:0007669"/>
    <property type="project" value="UniProtKB-ARBA"/>
</dbReference>
<dbReference type="GO" id="GO:0000922">
    <property type="term" value="C:spindle pole"/>
    <property type="evidence" value="ECO:0007669"/>
    <property type="project" value="InterPro"/>
</dbReference>
<organism evidence="8 9">
    <name type="scientific">Metschnikowia aff. pulcherrima</name>
    <dbReference type="NCBI Taxonomy" id="2163413"/>
    <lineage>
        <taxon>Eukaryota</taxon>
        <taxon>Fungi</taxon>
        <taxon>Dikarya</taxon>
        <taxon>Ascomycota</taxon>
        <taxon>Saccharomycotina</taxon>
        <taxon>Pichiomycetes</taxon>
        <taxon>Metschnikowiaceae</taxon>
        <taxon>Metschnikowia</taxon>
    </lineage>
</organism>
<dbReference type="Pfam" id="PF17681">
    <property type="entry name" value="GCP_N_terminal"/>
    <property type="match status" value="1"/>
</dbReference>
<gene>
    <name evidence="8" type="primary">MPUL0D02300</name>
    <name evidence="8" type="ORF">METSCH_D02300</name>
</gene>
<name>A0A4P6XNX7_9ASCO</name>
<accession>A0A4P6XNX7</accession>
<dbReference type="GO" id="GO:0007020">
    <property type="term" value="P:microtubule nucleation"/>
    <property type="evidence" value="ECO:0007669"/>
    <property type="project" value="InterPro"/>
</dbReference>
<evidence type="ECO:0000259" key="6">
    <source>
        <dbReference type="Pfam" id="PF04130"/>
    </source>
</evidence>
<dbReference type="InterPro" id="IPR041470">
    <property type="entry name" value="GCP_N"/>
</dbReference>
<sequence>MASSDPELVRLYLNRLVGSLAPSQLNSTYLQSLVNDLTMHITRPYSAASASAQSPTQLLAQFRKLFITQNRESDWNSFEKIVEALSRATLPEDQTRQLVYLSKLAPGLPNADHSQSTSNPFHQGLSLFPSSPQNLPSSTLNLPALINPYYRTLDELVIIASLRHTLVGRDTTVLSFLEDGQSVEIPNSVNTSYTQLLTDILEPALLYKSLSLFLITHQGNKHSPIITAFFKFVEIYLVQYADQIESIFRTPHSLIALLDRLETSVNCLRLLNYLKSHAIDLNGFDFLHEVYKFSQFGDPDVALIAGKQFNDMAAPYYTYLEHWLIRGELLDENEEFFVAFDKNENHINDIIRYHQKKLPSFLGLDDELFFKMFQIGKTLVYLENYCQELDWVNDFSRRYYQFIFTQHSGLQSMSLNTIQVMVDKQFDEVINFFNLIVHSKHLLFSHILGMKRVMLMESSDFIDAITVQGAAMFGEPALSLTSARLSDLLFTAINVSSIRFLPAEYLKRVDARILNLSHGAIGWDVFTLAYNVPEPPLDALLNYKDQNVQYLRLFNFLWGLKHFQILLRQNFVQFQDYHKSDLRHIKTKVKSFLGTLSRLTNQRVNWLSRALRVVCLVRHRISTLVDAILNFVSFDLIENSFNVHIVRILFKEYSSRVPELKRGVRSDASRLTIMDETFLRDRNDRSLLAGLEDIEVAQQNTTDLTIDDLTTAHVAYLRSVSDCKLLREDALGRHSGKSFVQQIFELLELAYEFLHTSEEFGTSLSTYVNILRLKTESYDLDEDWDELHRRLNSVKKYIQTDIYADKLQPWLKAFTQDMRAEVDLREFSRMI</sequence>
<keyword evidence="3 5" id="KW-0493">Microtubule</keyword>
<dbReference type="GO" id="GO:0051011">
    <property type="term" value="F:microtubule minus-end binding"/>
    <property type="evidence" value="ECO:0007669"/>
    <property type="project" value="TreeGrafter"/>
</dbReference>
<keyword evidence="9" id="KW-1185">Reference proteome</keyword>
<dbReference type="GO" id="GO:0051321">
    <property type="term" value="P:meiotic cell cycle"/>
    <property type="evidence" value="ECO:0007669"/>
    <property type="project" value="TreeGrafter"/>
</dbReference>
<keyword evidence="4 5" id="KW-0206">Cytoskeleton</keyword>
<evidence type="ECO:0000256" key="3">
    <source>
        <dbReference type="ARBA" id="ARBA00022701"/>
    </source>
</evidence>
<dbReference type="GO" id="GO:0000278">
    <property type="term" value="P:mitotic cell cycle"/>
    <property type="evidence" value="ECO:0007669"/>
    <property type="project" value="TreeGrafter"/>
</dbReference>
<dbReference type="GO" id="GO:0043015">
    <property type="term" value="F:gamma-tubulin binding"/>
    <property type="evidence" value="ECO:0007669"/>
    <property type="project" value="InterPro"/>
</dbReference>
<feature type="domain" description="Gamma tubulin complex component protein N-terminal" evidence="7">
    <location>
        <begin position="161"/>
        <end position="431"/>
    </location>
</feature>
<comment type="similarity">
    <text evidence="1 5">Belongs to the TUBGCP family.</text>
</comment>
<dbReference type="InterPro" id="IPR007259">
    <property type="entry name" value="GCP"/>
</dbReference>
<evidence type="ECO:0000256" key="2">
    <source>
        <dbReference type="ARBA" id="ARBA00022490"/>
    </source>
</evidence>
<dbReference type="PANTHER" id="PTHR19302:SF33">
    <property type="entry name" value="GAMMA-TUBULIN COMPLEX COMPONENT 5"/>
    <property type="match status" value="1"/>
</dbReference>
<evidence type="ECO:0000313" key="9">
    <source>
        <dbReference type="Proteomes" id="UP000292447"/>
    </source>
</evidence>
<dbReference type="AlphaFoldDB" id="A0A4P6XNX7"/>
<evidence type="ECO:0000313" key="8">
    <source>
        <dbReference type="EMBL" id="QBM89167.1"/>
    </source>
</evidence>
<proteinExistence type="inferred from homology"/>
<dbReference type="GO" id="GO:0031122">
    <property type="term" value="P:cytoplasmic microtubule organization"/>
    <property type="evidence" value="ECO:0007669"/>
    <property type="project" value="TreeGrafter"/>
</dbReference>
<dbReference type="GO" id="GO:0051225">
    <property type="term" value="P:spindle assembly"/>
    <property type="evidence" value="ECO:0007669"/>
    <property type="project" value="TreeGrafter"/>
</dbReference>
<evidence type="ECO:0000256" key="5">
    <source>
        <dbReference type="RuleBase" id="RU363050"/>
    </source>
</evidence>
<dbReference type="InterPro" id="IPR040457">
    <property type="entry name" value="GCP_C"/>
</dbReference>
<dbReference type="Pfam" id="PF04130">
    <property type="entry name" value="GCP_C_terminal"/>
    <property type="match status" value="1"/>
</dbReference>
<reference evidence="9" key="1">
    <citation type="submission" date="2019-03" db="EMBL/GenBank/DDBJ databases">
        <title>Snf2 controls pulcherriminic acid biosynthesis and connects pigmentation and antifungal activity of the yeast Metschnikowia pulcherrima.</title>
        <authorList>
            <person name="Gore-Lloyd D."/>
            <person name="Sumann I."/>
            <person name="Brachmann A.O."/>
            <person name="Schneeberger K."/>
            <person name="Ortiz-Merino R.A."/>
            <person name="Moreno-Beltran M."/>
            <person name="Schlaefli M."/>
            <person name="Kirner P."/>
            <person name="Santos Kron A."/>
            <person name="Wolfe K.H."/>
            <person name="Piel J."/>
            <person name="Ahrens C.H."/>
            <person name="Henk D."/>
            <person name="Freimoser F.M."/>
        </authorList>
    </citation>
    <scope>NUCLEOTIDE SEQUENCE [LARGE SCALE GENOMIC DNA]</scope>
    <source>
        <strain evidence="9">APC 1.2</strain>
    </source>
</reference>
<evidence type="ECO:0000259" key="7">
    <source>
        <dbReference type="Pfam" id="PF17681"/>
    </source>
</evidence>
<dbReference type="STRING" id="2163413.A0A4P6XNX7"/>
<evidence type="ECO:0000256" key="4">
    <source>
        <dbReference type="ARBA" id="ARBA00023212"/>
    </source>
</evidence>
<protein>
    <recommendedName>
        <fullName evidence="5">Spindle pole body component</fullName>
    </recommendedName>
</protein>